<dbReference type="RefSeq" id="WP_090669180.1">
    <property type="nucleotide sequence ID" value="NZ_FNIT01000001.1"/>
</dbReference>
<evidence type="ECO:0000256" key="1">
    <source>
        <dbReference type="SAM" id="SignalP"/>
    </source>
</evidence>
<dbReference type="OrthoDB" id="3295600at2"/>
<evidence type="ECO:0000313" key="2">
    <source>
        <dbReference type="EMBL" id="SDN70897.1"/>
    </source>
</evidence>
<protein>
    <recommendedName>
        <fullName evidence="4">DUF2927 domain-containing protein</fullName>
    </recommendedName>
</protein>
<dbReference type="Proteomes" id="UP000198793">
    <property type="component" value="Unassembled WGS sequence"/>
</dbReference>
<reference evidence="2 3" key="1">
    <citation type="submission" date="2016-10" db="EMBL/GenBank/DDBJ databases">
        <authorList>
            <person name="de Groot N.N."/>
        </authorList>
    </citation>
    <scope>NUCLEOTIDE SEQUENCE [LARGE SCALE GENOMIC DNA]</scope>
    <source>
        <strain evidence="3">L7-484,KACC 16230,DSM 25025</strain>
    </source>
</reference>
<name>A0A1H0DKW4_9HYPH</name>
<evidence type="ECO:0000313" key="3">
    <source>
        <dbReference type="Proteomes" id="UP000198793"/>
    </source>
</evidence>
<feature type="chain" id="PRO_5011615482" description="DUF2927 domain-containing protein" evidence="1">
    <location>
        <begin position="23"/>
        <end position="237"/>
    </location>
</feature>
<organism evidence="2 3">
    <name type="scientific">Aureimonas jatrophae</name>
    <dbReference type="NCBI Taxonomy" id="1166073"/>
    <lineage>
        <taxon>Bacteria</taxon>
        <taxon>Pseudomonadati</taxon>
        <taxon>Pseudomonadota</taxon>
        <taxon>Alphaproteobacteria</taxon>
        <taxon>Hyphomicrobiales</taxon>
        <taxon>Aurantimonadaceae</taxon>
        <taxon>Aureimonas</taxon>
    </lineage>
</organism>
<dbReference type="STRING" id="1166073.SAMN05192530_101844"/>
<accession>A0A1H0DKW4</accession>
<gene>
    <name evidence="2" type="ORF">SAMN05192530_101844</name>
</gene>
<dbReference type="Pfam" id="PF11150">
    <property type="entry name" value="DUF2927"/>
    <property type="match status" value="1"/>
</dbReference>
<dbReference type="AlphaFoldDB" id="A0A1H0DKW4"/>
<keyword evidence="1" id="KW-0732">Signal</keyword>
<keyword evidence="3" id="KW-1185">Reference proteome</keyword>
<feature type="signal peptide" evidence="1">
    <location>
        <begin position="1"/>
        <end position="22"/>
    </location>
</feature>
<dbReference type="EMBL" id="FNIT01000001">
    <property type="protein sequence ID" value="SDN70897.1"/>
    <property type="molecule type" value="Genomic_DNA"/>
</dbReference>
<proteinExistence type="predicted"/>
<evidence type="ECO:0008006" key="4">
    <source>
        <dbReference type="Google" id="ProtNLM"/>
    </source>
</evidence>
<sequence length="237" mass="25824">MGRVVRALATLALLLVAPAGQAAPLPAPAEVIRGFETVVFGAEYTGAFSDSSYVKKFVRPVRVAIEARASSDRSAAVRAFVRQMGRSIRGLDIAMAARGEPGNFTVHVVDRAAYGETVRRIYGNPLMETPGNCIVRTLYGRDGITRSDAVLVSDEGDALFRRCLVEELLQGLGPLNDNSDAADSVFNDTSRLTSFTPYDRLILNMLYDPRLRPGLSQTEAAPLLPAIQRDARRRLSR</sequence>
<dbReference type="InterPro" id="IPR021323">
    <property type="entry name" value="DUF2927"/>
</dbReference>